<gene>
    <name evidence="1" type="ORF">BOLC8T47923H</name>
</gene>
<organism evidence="1">
    <name type="scientific">Brassica oleracea</name>
    <name type="common">Wild cabbage</name>
    <dbReference type="NCBI Taxonomy" id="3712"/>
    <lineage>
        <taxon>Eukaryota</taxon>
        <taxon>Viridiplantae</taxon>
        <taxon>Streptophyta</taxon>
        <taxon>Embryophyta</taxon>
        <taxon>Tracheophyta</taxon>
        <taxon>Spermatophyta</taxon>
        <taxon>Magnoliopsida</taxon>
        <taxon>eudicotyledons</taxon>
        <taxon>Gunneridae</taxon>
        <taxon>Pentapetalae</taxon>
        <taxon>rosids</taxon>
        <taxon>malvids</taxon>
        <taxon>Brassicales</taxon>
        <taxon>Brassicaceae</taxon>
        <taxon>Brassiceae</taxon>
        <taxon>Brassica</taxon>
    </lineage>
</organism>
<proteinExistence type="predicted"/>
<protein>
    <submittedName>
        <fullName evidence="1">Uncharacterized protein</fullName>
    </submittedName>
</protein>
<accession>A0A3P6G547</accession>
<name>A0A3P6G547_BRAOL</name>
<sequence length="386" mass="44861">MRGLIAFLHEKHGQNSVLRVKRYTCESLWLHIVSVLLLRRLDLKALVGSFSKVLVLGAQISHHQQVFTFFGLDSVTLPKQKCEFDVSMVFLSLVRLSRNRLCSVSLTVMDIQCFHCVGGCFRHHFGVLINFAFHEKGKRAIMWPPWVAKLHALLLWPTSHLHCLCDPSLFSPPSRRQLRLLLGFVSEDINYWRDTQYEQKVWFLPHTTPVGHQRNVHAILGLFHWECIVEAIMVVSDFWHLHILHIFRCKNPLVIGVEWDLILDGKQEVIRHELEITLPYLIGGNLLRWVAIWGHAKFLNMHTSYRILDISLCQVVCGKVVCFSVRLSTRTYRTIFNGRTVNLAEYLQCHDKENLGASTVRFQNKDVADVQYNKVLLSLGIYRWFL</sequence>
<dbReference type="EMBL" id="LR031879">
    <property type="protein sequence ID" value="VDD54694.1"/>
    <property type="molecule type" value="Genomic_DNA"/>
</dbReference>
<reference evidence="1" key="1">
    <citation type="submission" date="2018-11" db="EMBL/GenBank/DDBJ databases">
        <authorList>
            <consortium name="Genoscope - CEA"/>
            <person name="William W."/>
        </authorList>
    </citation>
    <scope>NUCLEOTIDE SEQUENCE</scope>
</reference>
<evidence type="ECO:0000313" key="1">
    <source>
        <dbReference type="EMBL" id="VDD54694.1"/>
    </source>
</evidence>
<dbReference type="AlphaFoldDB" id="A0A3P6G547"/>